<keyword evidence="16" id="KW-0594">Phospholipid biosynthesis</keyword>
<evidence type="ECO:0000256" key="15">
    <source>
        <dbReference type="ARBA" id="ARBA00023136"/>
    </source>
</evidence>
<keyword evidence="21" id="KW-1185">Reference proteome</keyword>
<evidence type="ECO:0000256" key="17">
    <source>
        <dbReference type="ARBA" id="ARBA00023264"/>
    </source>
</evidence>
<evidence type="ECO:0000256" key="10">
    <source>
        <dbReference type="ARBA" id="ARBA00022695"/>
    </source>
</evidence>
<keyword evidence="13" id="KW-0443">Lipid metabolism</keyword>
<keyword evidence="8" id="KW-0444">Lipid biosynthesis</keyword>
<dbReference type="GO" id="GO:0016024">
    <property type="term" value="P:CDP-diacylglycerol biosynthetic process"/>
    <property type="evidence" value="ECO:0007669"/>
    <property type="project" value="UniProtKB-UniPathway"/>
</dbReference>
<dbReference type="GO" id="GO:0005743">
    <property type="term" value="C:mitochondrial inner membrane"/>
    <property type="evidence" value="ECO:0007669"/>
    <property type="project" value="UniProtKB-SubCell"/>
</dbReference>
<dbReference type="PANTHER" id="PTHR13619:SF0">
    <property type="entry name" value="PHOSPHATIDATE CYTIDYLYLTRANSFERASE, MITOCHONDRIAL"/>
    <property type="match status" value="1"/>
</dbReference>
<dbReference type="GO" id="GO:0032049">
    <property type="term" value="P:cardiolipin biosynthetic process"/>
    <property type="evidence" value="ECO:0007669"/>
    <property type="project" value="InterPro"/>
</dbReference>
<comment type="pathway">
    <text evidence="3">Phospholipid metabolism; CDP-diacylglycerol biosynthesis; CDP-diacylglycerol from sn-glycerol 3-phosphate: step 3/3.</text>
</comment>
<evidence type="ECO:0000313" key="21">
    <source>
        <dbReference type="Proteomes" id="UP000292052"/>
    </source>
</evidence>
<dbReference type="InterPro" id="IPR015222">
    <property type="entry name" value="Tam41"/>
</dbReference>
<dbReference type="Pfam" id="PF09139">
    <property type="entry name" value="Tam41_Mmp37"/>
    <property type="match status" value="1"/>
</dbReference>
<dbReference type="GO" id="GO:0004605">
    <property type="term" value="F:phosphatidate cytidylyltransferase activity"/>
    <property type="evidence" value="ECO:0007669"/>
    <property type="project" value="UniProtKB-EC"/>
</dbReference>
<keyword evidence="11" id="KW-0999">Mitochondrion inner membrane</keyword>
<evidence type="ECO:0000256" key="14">
    <source>
        <dbReference type="ARBA" id="ARBA00023128"/>
    </source>
</evidence>
<dbReference type="STRING" id="1661398.A0A482W0K9"/>
<keyword evidence="12" id="KW-0460">Magnesium</keyword>
<name>A0A482W0K9_ASBVE</name>
<evidence type="ECO:0000256" key="18">
    <source>
        <dbReference type="ARBA" id="ARBA00029893"/>
    </source>
</evidence>
<evidence type="ECO:0000256" key="9">
    <source>
        <dbReference type="ARBA" id="ARBA00022679"/>
    </source>
</evidence>
<keyword evidence="10" id="KW-0548">Nucleotidyltransferase</keyword>
<feature type="non-terminal residue" evidence="20">
    <location>
        <position position="411"/>
    </location>
</feature>
<evidence type="ECO:0000256" key="5">
    <source>
        <dbReference type="ARBA" id="ARBA00005458"/>
    </source>
</evidence>
<evidence type="ECO:0000256" key="6">
    <source>
        <dbReference type="ARBA" id="ARBA00012487"/>
    </source>
</evidence>
<reference evidence="20 21" key="1">
    <citation type="submission" date="2017-03" db="EMBL/GenBank/DDBJ databases">
        <title>Genome of the blue death feigning beetle - Asbolus verrucosus.</title>
        <authorList>
            <person name="Rider S.D."/>
        </authorList>
    </citation>
    <scope>NUCLEOTIDE SEQUENCE [LARGE SCALE GENOMIC DNA]</scope>
    <source>
        <strain evidence="20">Butters</strain>
        <tissue evidence="20">Head and leg muscle</tissue>
    </source>
</reference>
<organism evidence="20 21">
    <name type="scientific">Asbolus verrucosus</name>
    <name type="common">Desert ironclad beetle</name>
    <dbReference type="NCBI Taxonomy" id="1661398"/>
    <lineage>
        <taxon>Eukaryota</taxon>
        <taxon>Metazoa</taxon>
        <taxon>Ecdysozoa</taxon>
        <taxon>Arthropoda</taxon>
        <taxon>Hexapoda</taxon>
        <taxon>Insecta</taxon>
        <taxon>Pterygota</taxon>
        <taxon>Neoptera</taxon>
        <taxon>Endopterygota</taxon>
        <taxon>Coleoptera</taxon>
        <taxon>Polyphaga</taxon>
        <taxon>Cucujiformia</taxon>
        <taxon>Tenebrionidae</taxon>
        <taxon>Pimeliinae</taxon>
        <taxon>Asbolus</taxon>
    </lineage>
</organism>
<dbReference type="AlphaFoldDB" id="A0A482W0K9"/>
<dbReference type="Proteomes" id="UP000292052">
    <property type="component" value="Unassembled WGS sequence"/>
</dbReference>
<evidence type="ECO:0000256" key="1">
    <source>
        <dbReference type="ARBA" id="ARBA00001946"/>
    </source>
</evidence>
<protein>
    <recommendedName>
        <fullName evidence="7">Phosphatidate cytidylyltransferase, mitochondrial</fullName>
        <ecNumber evidence="6">2.7.7.41</ecNumber>
    </recommendedName>
    <alternativeName>
        <fullName evidence="18">CDP-diacylglycerol synthase</fullName>
    </alternativeName>
    <alternativeName>
        <fullName evidence="19">Mitochondrial translocator assembly and maintenance protein 41 homolog</fullName>
    </alternativeName>
</protein>
<evidence type="ECO:0000313" key="20">
    <source>
        <dbReference type="EMBL" id="RZC38249.1"/>
    </source>
</evidence>
<evidence type="ECO:0000256" key="2">
    <source>
        <dbReference type="ARBA" id="ARBA00004443"/>
    </source>
</evidence>
<evidence type="ECO:0000256" key="8">
    <source>
        <dbReference type="ARBA" id="ARBA00022516"/>
    </source>
</evidence>
<evidence type="ECO:0000256" key="7">
    <source>
        <dbReference type="ARBA" id="ARBA00018337"/>
    </source>
</evidence>
<keyword evidence="14" id="KW-0496">Mitochondrion</keyword>
<dbReference type="EC" id="2.7.7.41" evidence="6"/>
<comment type="subcellular location">
    <subcellularLocation>
        <location evidence="2">Mitochondrion inner membrane</location>
        <topology evidence="2">Peripheral membrane protein</topology>
        <orientation evidence="2">Matrix side</orientation>
    </subcellularLocation>
</comment>
<dbReference type="OrthoDB" id="341477at2759"/>
<accession>A0A482W0K9</accession>
<keyword evidence="9" id="KW-0808">Transferase</keyword>
<evidence type="ECO:0000256" key="16">
    <source>
        <dbReference type="ARBA" id="ARBA00023209"/>
    </source>
</evidence>
<comment type="cofactor">
    <cofactor evidence="1">
        <name>Mg(2+)</name>
        <dbReference type="ChEBI" id="CHEBI:18420"/>
    </cofactor>
</comment>
<evidence type="ECO:0000256" key="4">
    <source>
        <dbReference type="ARBA" id="ARBA00005189"/>
    </source>
</evidence>
<evidence type="ECO:0000256" key="13">
    <source>
        <dbReference type="ARBA" id="ARBA00023098"/>
    </source>
</evidence>
<comment type="pathway">
    <text evidence="4">Lipid metabolism.</text>
</comment>
<comment type="similarity">
    <text evidence="5">Belongs to the TAM41 family.</text>
</comment>
<evidence type="ECO:0000256" key="19">
    <source>
        <dbReference type="ARBA" id="ARBA00031502"/>
    </source>
</evidence>
<evidence type="ECO:0000256" key="3">
    <source>
        <dbReference type="ARBA" id="ARBA00005119"/>
    </source>
</evidence>
<keyword evidence="15" id="KW-0472">Membrane</keyword>
<dbReference type="PANTHER" id="PTHR13619">
    <property type="entry name" value="PHOSPHATIDATE CYTIDYLYLTRANSFERASE, MITOCHONDRIAL"/>
    <property type="match status" value="1"/>
</dbReference>
<dbReference type="UniPathway" id="UPA00557">
    <property type="reaction ID" value="UER00614"/>
</dbReference>
<gene>
    <name evidence="20" type="ORF">BDFB_012130</name>
</gene>
<comment type="caution">
    <text evidence="20">The sequence shown here is derived from an EMBL/GenBank/DDBJ whole genome shotgun (WGS) entry which is preliminary data.</text>
</comment>
<evidence type="ECO:0000256" key="12">
    <source>
        <dbReference type="ARBA" id="ARBA00022842"/>
    </source>
</evidence>
<dbReference type="EMBL" id="QDEB01045039">
    <property type="protein sequence ID" value="RZC38249.1"/>
    <property type="molecule type" value="Genomic_DNA"/>
</dbReference>
<proteinExistence type="inferred from homology"/>
<keyword evidence="17" id="KW-1208">Phospholipid metabolism</keyword>
<sequence>MATARPMIVSPIYSRILAKFPQNVTFCFAYGSAVKKQLSNKNKENMIDLIYCVDNPTNWHESNMKTNYSHYSGLKYFGHNFIAKFQENFGAKVYFNTLVPLEDVWIKYGVISTKDLITDLLEWSDIYVAGRLHKPVEIIKKPSCAELQTALTLNLQSAVHAALLLLPEAFSEYEFYHTVSNLSYAGDFRMIFGESKNKVENIVRPQLLGFRNLYSPFIKMLEDYVEFPMLRESEEYAEISSCCYQDLGPLARLHHLNQLPRWPQKALTRFWNKGPLRQDTEDVLRAIAYDPDCNIIVQKCIDDLVFKSSVGQSLKKRCIAILILSHETLMKGYVLKQIASPKEELPKSETAVIGPALPPHLLKKVETSEVECFGPQLPPHLLKKKPDIEKSSCIGPQLPAHLRQKLQEESS</sequence>
<evidence type="ECO:0000256" key="11">
    <source>
        <dbReference type="ARBA" id="ARBA00022792"/>
    </source>
</evidence>